<dbReference type="AlphaFoldDB" id="A0AAE1SE63"/>
<accession>A0AAE1SE63</accession>
<name>A0AAE1SE63_9SOLA</name>
<evidence type="ECO:0000313" key="1">
    <source>
        <dbReference type="EMBL" id="KAK4367758.1"/>
    </source>
</evidence>
<dbReference type="Proteomes" id="UP001291623">
    <property type="component" value="Unassembled WGS sequence"/>
</dbReference>
<keyword evidence="2" id="KW-1185">Reference proteome</keyword>
<comment type="caution">
    <text evidence="1">The sequence shown here is derived from an EMBL/GenBank/DDBJ whole genome shotgun (WGS) entry which is preliminary data.</text>
</comment>
<evidence type="ECO:0000313" key="2">
    <source>
        <dbReference type="Proteomes" id="UP001291623"/>
    </source>
</evidence>
<proteinExistence type="predicted"/>
<organism evidence="1 2">
    <name type="scientific">Anisodus tanguticus</name>
    <dbReference type="NCBI Taxonomy" id="243964"/>
    <lineage>
        <taxon>Eukaryota</taxon>
        <taxon>Viridiplantae</taxon>
        <taxon>Streptophyta</taxon>
        <taxon>Embryophyta</taxon>
        <taxon>Tracheophyta</taxon>
        <taxon>Spermatophyta</taxon>
        <taxon>Magnoliopsida</taxon>
        <taxon>eudicotyledons</taxon>
        <taxon>Gunneridae</taxon>
        <taxon>Pentapetalae</taxon>
        <taxon>asterids</taxon>
        <taxon>lamiids</taxon>
        <taxon>Solanales</taxon>
        <taxon>Solanaceae</taxon>
        <taxon>Solanoideae</taxon>
        <taxon>Hyoscyameae</taxon>
        <taxon>Anisodus</taxon>
    </lineage>
</organism>
<protein>
    <submittedName>
        <fullName evidence="1">Uncharacterized protein</fullName>
    </submittedName>
</protein>
<sequence length="130" mass="14708">MTNTCVTSWIEDATLKKRRQIQPSVSLNKDLKCDKIVEDSENQKLVLSEKRAWVNALCAIRENTQNSLNNNGVLATPPSFIVVVVEAFSQVRNILPLSGAEEATPYFRKALLTGDCGCKRRYRHRMLGRE</sequence>
<reference evidence="1" key="1">
    <citation type="submission" date="2023-12" db="EMBL/GenBank/DDBJ databases">
        <title>Genome assembly of Anisodus tanguticus.</title>
        <authorList>
            <person name="Wang Y.-J."/>
        </authorList>
    </citation>
    <scope>NUCLEOTIDE SEQUENCE</scope>
    <source>
        <strain evidence="1">KB-2021</strain>
        <tissue evidence="1">Leaf</tissue>
    </source>
</reference>
<gene>
    <name evidence="1" type="ORF">RND71_011550</name>
</gene>
<dbReference type="EMBL" id="JAVYJV010000006">
    <property type="protein sequence ID" value="KAK4367758.1"/>
    <property type="molecule type" value="Genomic_DNA"/>
</dbReference>